<keyword evidence="2" id="KW-1185">Reference proteome</keyword>
<dbReference type="Pfam" id="PF06224">
    <property type="entry name" value="AlkZ-like"/>
    <property type="match status" value="1"/>
</dbReference>
<dbReference type="OrthoDB" id="9148135at2"/>
<gene>
    <name evidence="1" type="ORF">ATJ97_3577</name>
</gene>
<name>A0A2A9ERY4_9MICO</name>
<accession>A0A2A9ERY4</accession>
<reference evidence="1 2" key="1">
    <citation type="submission" date="2017-10" db="EMBL/GenBank/DDBJ databases">
        <title>Sequencing the genomes of 1000 actinobacteria strains.</title>
        <authorList>
            <person name="Klenk H.-P."/>
        </authorList>
    </citation>
    <scope>NUCLEOTIDE SEQUENCE [LARGE SCALE GENOMIC DNA]</scope>
    <source>
        <strain evidence="1 2">DSM 21838</strain>
    </source>
</reference>
<organism evidence="1 2">
    <name type="scientific">Georgenia soli</name>
    <dbReference type="NCBI Taxonomy" id="638953"/>
    <lineage>
        <taxon>Bacteria</taxon>
        <taxon>Bacillati</taxon>
        <taxon>Actinomycetota</taxon>
        <taxon>Actinomycetes</taxon>
        <taxon>Micrococcales</taxon>
        <taxon>Bogoriellaceae</taxon>
        <taxon>Georgenia</taxon>
    </lineage>
</organism>
<dbReference type="EMBL" id="PDJI01000004">
    <property type="protein sequence ID" value="PFG41032.1"/>
    <property type="molecule type" value="Genomic_DNA"/>
</dbReference>
<evidence type="ECO:0000313" key="1">
    <source>
        <dbReference type="EMBL" id="PFG41032.1"/>
    </source>
</evidence>
<dbReference type="PANTHER" id="PTHR38479">
    <property type="entry name" value="LMO0824 PROTEIN"/>
    <property type="match status" value="1"/>
</dbReference>
<dbReference type="AlphaFoldDB" id="A0A2A9ERY4"/>
<evidence type="ECO:0000313" key="2">
    <source>
        <dbReference type="Proteomes" id="UP000222106"/>
    </source>
</evidence>
<keyword evidence="1" id="KW-0238">DNA-binding</keyword>
<dbReference type="PANTHER" id="PTHR38479:SF2">
    <property type="entry name" value="WINGED HELIX DNA-BINDING DOMAIN-CONTAINING PROTEIN"/>
    <property type="match status" value="1"/>
</dbReference>
<dbReference type="RefSeq" id="WP_098484849.1">
    <property type="nucleotide sequence ID" value="NZ_PDJI01000004.1"/>
</dbReference>
<proteinExistence type="predicted"/>
<comment type="caution">
    <text evidence="1">The sequence shown here is derived from an EMBL/GenBank/DDBJ whole genome shotgun (WGS) entry which is preliminary data.</text>
</comment>
<sequence>MRTITNVERRARLARRHRLAPGHRAADVVAAAESMVGLHATLHATVHLAAWARVDALTHADVDGALYTDRTLVKQMAMRSTLFVLTRQTLPAAVRGPGARVAAAEERLLVRDVERAGLTTDGARWVEEVGTAVVAHLSGGAKASWHELRDAVPALAASVPVGRGGSETTVGSRLLTALFARGVIVRCGNDGSWLTDRPRWTTTVSWLGGPLPEMTPDAAPEELVRRWLRAFGPGTDHDLAWWPGEPVTRVRATLRAIEAEEVALDGGAGYVLPDDLEPEEPAEPWAALLPVLDPTTMGWHERDWYLGRHRTQIFDPGGNGGATAWWDGRVVGTWHQLDDEHVRVHLLEDVGPDGVRALEREAQRLTDWLDGARPGARWPSPALLALRAGRGA</sequence>
<protein>
    <submittedName>
        <fullName evidence="1">Winged helix DNA-binding protein</fullName>
    </submittedName>
</protein>
<dbReference type="InterPro" id="IPR009351">
    <property type="entry name" value="AlkZ-like"/>
</dbReference>
<dbReference type="Proteomes" id="UP000222106">
    <property type="component" value="Unassembled WGS sequence"/>
</dbReference>
<dbReference type="GO" id="GO:0003677">
    <property type="term" value="F:DNA binding"/>
    <property type="evidence" value="ECO:0007669"/>
    <property type="project" value="UniProtKB-KW"/>
</dbReference>